<organism evidence="3 4">
    <name type="scientific">Brassica cretica</name>
    <name type="common">Mustard</name>
    <dbReference type="NCBI Taxonomy" id="69181"/>
    <lineage>
        <taxon>Eukaryota</taxon>
        <taxon>Viridiplantae</taxon>
        <taxon>Streptophyta</taxon>
        <taxon>Embryophyta</taxon>
        <taxon>Tracheophyta</taxon>
        <taxon>Spermatophyta</taxon>
        <taxon>Magnoliopsida</taxon>
        <taxon>eudicotyledons</taxon>
        <taxon>Gunneridae</taxon>
        <taxon>Pentapetalae</taxon>
        <taxon>rosids</taxon>
        <taxon>malvids</taxon>
        <taxon>Brassicales</taxon>
        <taxon>Brassicaceae</taxon>
        <taxon>Brassiceae</taxon>
        <taxon>Brassica</taxon>
    </lineage>
</organism>
<feature type="region of interest" description="Disordered" evidence="1">
    <location>
        <begin position="311"/>
        <end position="335"/>
    </location>
</feature>
<accession>A0A8S9NRF9</accession>
<comment type="caution">
    <text evidence="3">The sequence shown here is derived from an EMBL/GenBank/DDBJ whole genome shotgun (WGS) entry which is preliminary data.</text>
</comment>
<dbReference type="InterPro" id="IPR024610">
    <property type="entry name" value="ING_N_histone-binding"/>
</dbReference>
<protein>
    <recommendedName>
        <fullName evidence="2">Inhibitor of growth protein N-terminal histone-binding domain-containing protein</fullName>
    </recommendedName>
</protein>
<evidence type="ECO:0000313" key="4">
    <source>
        <dbReference type="Proteomes" id="UP000712600"/>
    </source>
</evidence>
<proteinExistence type="predicted"/>
<reference evidence="3" key="1">
    <citation type="submission" date="2019-12" db="EMBL/GenBank/DDBJ databases">
        <title>Genome sequencing and annotation of Brassica cretica.</title>
        <authorList>
            <person name="Studholme D.J."/>
            <person name="Sarris P."/>
        </authorList>
    </citation>
    <scope>NUCLEOTIDE SEQUENCE</scope>
    <source>
        <strain evidence="3">PFS-109/04</strain>
        <tissue evidence="3">Leaf</tissue>
    </source>
</reference>
<dbReference type="Pfam" id="PF12998">
    <property type="entry name" value="ING"/>
    <property type="match status" value="1"/>
</dbReference>
<feature type="region of interest" description="Disordered" evidence="1">
    <location>
        <begin position="436"/>
        <end position="458"/>
    </location>
</feature>
<gene>
    <name evidence="3" type="ORF">F2Q69_00040585</name>
</gene>
<dbReference type="EMBL" id="QGKX02001621">
    <property type="protein sequence ID" value="KAF3504527.1"/>
    <property type="molecule type" value="Genomic_DNA"/>
</dbReference>
<feature type="compositionally biased region" description="Polar residues" evidence="1">
    <location>
        <begin position="311"/>
        <end position="334"/>
    </location>
</feature>
<feature type="domain" description="Inhibitor of growth protein N-terminal histone-binding" evidence="2">
    <location>
        <begin position="75"/>
        <end position="134"/>
    </location>
</feature>
<evidence type="ECO:0000256" key="1">
    <source>
        <dbReference type="SAM" id="MobiDB-lite"/>
    </source>
</evidence>
<feature type="region of interest" description="Disordered" evidence="1">
    <location>
        <begin position="1"/>
        <end position="34"/>
    </location>
</feature>
<evidence type="ECO:0000259" key="2">
    <source>
        <dbReference type="Pfam" id="PF12998"/>
    </source>
</evidence>
<sequence>MKQATAEHIQNQNQRQPQSNRQAVPATENSQPDELKGLGMMMQQLLQQLLQGQQVQAKVLNQVTTEMDTRMGSMFTELNAKYDTLASHIRKIDVQLAQTVESVKRQQRTLTGKTDKNPRTEHCNAIEQSFAETVLGAEENTEQSASSGVTAPSEPAKTPSVRVYVPKVPYPIPPKHLMHHISAEQLAGFRKMVRRLPQKISFEHACEIRPLHIFFKNCRESQEEIKALFTEVLTPSLKVLPKVDDPGKFVFPCFIAEVEFKEALSDYGSSVNLVSKAVVDELVIVDVEPSQLLKNNQGHVFSMEQATAGHIQNQNHRQPQSNRQAVPATENSQPDELKDLGMMMQQLLQGQQVQAKVLNQVTTEMDTRMGNMFTELNAKYDTLASHIRKIDVQLAQTAESVKRQQWTLPGKTDKNPRTEHCNAIEQPFAETVLGAEENTEQSASSGVTAPSEPAETPPVRVYVPKVPYPIPPKHLMDPISAEQLAGFRKMVRRLPQKISFEHAWEIQPLHMFFKNCIESQKEIKALFTEALTPSLKWLVEHRWKLFLRRSLVKRVRSKKSWMEILTLIPRNSVGM</sequence>
<dbReference type="AlphaFoldDB" id="A0A8S9NRF9"/>
<dbReference type="Proteomes" id="UP000712600">
    <property type="component" value="Unassembled WGS sequence"/>
</dbReference>
<evidence type="ECO:0000313" key="3">
    <source>
        <dbReference type="EMBL" id="KAF3504527.1"/>
    </source>
</evidence>
<name>A0A8S9NRF9_BRACR</name>
<feature type="compositionally biased region" description="Low complexity" evidence="1">
    <location>
        <begin position="10"/>
        <end position="22"/>
    </location>
</feature>